<reference evidence="1" key="1">
    <citation type="submission" date="2017-10" db="EMBL/GenBank/DDBJ databases">
        <title>Draft genome sequence of the planktic cyanobacteria Tychonema bourrellyi isolated from alpine lentic freshwater.</title>
        <authorList>
            <person name="Tett A."/>
            <person name="Armanini F."/>
            <person name="Asnicar F."/>
            <person name="Boscaini A."/>
            <person name="Pasolli E."/>
            <person name="Zolfo M."/>
            <person name="Donati C."/>
            <person name="Salmaso N."/>
            <person name="Segata N."/>
        </authorList>
    </citation>
    <scope>NUCLEOTIDE SEQUENCE</scope>
    <source>
        <strain evidence="1">FEM_GT703</strain>
    </source>
</reference>
<organism evidence="1 2">
    <name type="scientific">Tychonema bourrellyi FEM_GT703</name>
    <dbReference type="NCBI Taxonomy" id="2040638"/>
    <lineage>
        <taxon>Bacteria</taxon>
        <taxon>Bacillati</taxon>
        <taxon>Cyanobacteriota</taxon>
        <taxon>Cyanophyceae</taxon>
        <taxon>Oscillatoriophycideae</taxon>
        <taxon>Oscillatoriales</taxon>
        <taxon>Microcoleaceae</taxon>
        <taxon>Tychonema</taxon>
    </lineage>
</organism>
<evidence type="ECO:0000313" key="2">
    <source>
        <dbReference type="Proteomes" id="UP000226442"/>
    </source>
</evidence>
<name>A0A2G4F0H8_9CYAN</name>
<sequence>MWRSARHLNLRLKLGRASAKPNTLLLNPAPAQVSRIDFVGWVERQRNPTHYFKRVGFRKALTQPTKSTFHL</sequence>
<protein>
    <submittedName>
        <fullName evidence="1">Uncharacterized protein</fullName>
    </submittedName>
</protein>
<proteinExistence type="predicted"/>
<dbReference type="AlphaFoldDB" id="A0A2G4F0H8"/>
<comment type="caution">
    <text evidence="1">The sequence shown here is derived from an EMBL/GenBank/DDBJ whole genome shotgun (WGS) entry which is preliminary data.</text>
</comment>
<dbReference type="EMBL" id="NXIB02000059">
    <property type="protein sequence ID" value="PHX55256.1"/>
    <property type="molecule type" value="Genomic_DNA"/>
</dbReference>
<gene>
    <name evidence="1" type="ORF">CP500_011790</name>
</gene>
<keyword evidence="2" id="KW-1185">Reference proteome</keyword>
<evidence type="ECO:0000313" key="1">
    <source>
        <dbReference type="EMBL" id="PHX55256.1"/>
    </source>
</evidence>
<dbReference type="Proteomes" id="UP000226442">
    <property type="component" value="Unassembled WGS sequence"/>
</dbReference>
<accession>A0A2G4F0H8</accession>